<sequence length="506" mass="57095">MTALKIVEHSTKLRETVAALKEVFADQAYDISAFMDLVHYLINDKNAAATLVDDLAQAFVSMRGIKLSDCPDLVGELASINMRADRWDAAQNWLQVFEQICSTEGIQPDVTPYSDIINTLNHIDPKNGEAIQAVLLRMKSAGVPPDIVVFNTLIRVNLAQQRYKEAFALYRVLMQKCSEQVMPNDVTFKMLFRTAQLTSNQRISVTRRHRRPDNAVPPRRLFRDMLESHLQQTEGQALGRSVVLSVSAFHIALRTFMALEDYAAAFVVVRALHTFGFQPNLQTYLIVLTSLLQRMRRELAHSRREGGCCLADFLVHLRPDEDPDLLTIADRIRDHPPVRESTGPSSIGIETVTHLLSLGDDRRPTDDDLIDKHISPSSPSSSVQTRLRRQHNQVPTIGMLTGTDVPSSHKPVFFSPTPLARILQKALLGELFRKASHRGADWDWKSTAGPILKEATEEMVPADSIKESKEMREKVEKREGLLPFAASRMRRRRQSARGGREISFDF</sequence>
<keyword evidence="4" id="KW-1185">Reference proteome</keyword>
<dbReference type="Proteomes" id="UP000053647">
    <property type="component" value="Unassembled WGS sequence"/>
</dbReference>
<reference evidence="4" key="2">
    <citation type="submission" date="2015-01" db="EMBL/GenBank/DDBJ databases">
        <title>Evolutionary Origins and Diversification of the Mycorrhizal Mutualists.</title>
        <authorList>
            <consortium name="DOE Joint Genome Institute"/>
            <consortium name="Mycorrhizal Genomics Consortium"/>
            <person name="Kohler A."/>
            <person name="Kuo A."/>
            <person name="Nagy L.G."/>
            <person name="Floudas D."/>
            <person name="Copeland A."/>
            <person name="Barry K.W."/>
            <person name="Cichocki N."/>
            <person name="Veneault-Fourrey C."/>
            <person name="LaButti K."/>
            <person name="Lindquist E.A."/>
            <person name="Lipzen A."/>
            <person name="Lundell T."/>
            <person name="Morin E."/>
            <person name="Murat C."/>
            <person name="Riley R."/>
            <person name="Ohm R."/>
            <person name="Sun H."/>
            <person name="Tunlid A."/>
            <person name="Henrissat B."/>
            <person name="Grigoriev I.V."/>
            <person name="Hibbett D.S."/>
            <person name="Martin F."/>
        </authorList>
    </citation>
    <scope>NUCLEOTIDE SEQUENCE [LARGE SCALE GENOMIC DNA]</scope>
    <source>
        <strain evidence="4">ATCC 200175</strain>
    </source>
</reference>
<evidence type="ECO:0000313" key="3">
    <source>
        <dbReference type="EMBL" id="KIJ12893.1"/>
    </source>
</evidence>
<dbReference type="PANTHER" id="PTHR47939">
    <property type="entry name" value="MEMBRANE-ASSOCIATED SALT-INDUCIBLE PROTEIN-LIKE"/>
    <property type="match status" value="1"/>
</dbReference>
<dbReference type="Gene3D" id="1.25.40.10">
    <property type="entry name" value="Tetratricopeptide repeat domain"/>
    <property type="match status" value="1"/>
</dbReference>
<evidence type="ECO:0000256" key="1">
    <source>
        <dbReference type="ARBA" id="ARBA00022737"/>
    </source>
</evidence>
<evidence type="ECO:0000313" key="4">
    <source>
        <dbReference type="Proteomes" id="UP000053647"/>
    </source>
</evidence>
<dbReference type="HOGENOM" id="CLU_026252_0_0_1"/>
<dbReference type="PANTHER" id="PTHR47939:SF13">
    <property type="entry name" value="OS03G0201400 PROTEIN"/>
    <property type="match status" value="1"/>
</dbReference>
<dbReference type="Pfam" id="PF13812">
    <property type="entry name" value="PPR_3"/>
    <property type="match status" value="1"/>
</dbReference>
<dbReference type="InterPro" id="IPR050667">
    <property type="entry name" value="PPR-containing_protein"/>
</dbReference>
<accession>A0A0C9TQY5</accession>
<dbReference type="OrthoDB" id="185373at2759"/>
<proteinExistence type="predicted"/>
<evidence type="ECO:0008006" key="5">
    <source>
        <dbReference type="Google" id="ProtNLM"/>
    </source>
</evidence>
<reference evidence="3 4" key="1">
    <citation type="submission" date="2014-06" db="EMBL/GenBank/DDBJ databases">
        <authorList>
            <consortium name="DOE Joint Genome Institute"/>
            <person name="Kuo A."/>
            <person name="Kohler A."/>
            <person name="Nagy L.G."/>
            <person name="Floudas D."/>
            <person name="Copeland A."/>
            <person name="Barry K.W."/>
            <person name="Cichocki N."/>
            <person name="Veneault-Fourrey C."/>
            <person name="LaButti K."/>
            <person name="Lindquist E.A."/>
            <person name="Lipzen A."/>
            <person name="Lundell T."/>
            <person name="Morin E."/>
            <person name="Murat C."/>
            <person name="Sun H."/>
            <person name="Tunlid A."/>
            <person name="Henrissat B."/>
            <person name="Grigoriev I.V."/>
            <person name="Hibbett D.S."/>
            <person name="Martin F."/>
            <person name="Nordberg H.P."/>
            <person name="Cantor M.N."/>
            <person name="Hua S.X."/>
        </authorList>
    </citation>
    <scope>NUCLEOTIDE SEQUENCE [LARGE SCALE GENOMIC DNA]</scope>
    <source>
        <strain evidence="3 4">ATCC 200175</strain>
    </source>
</reference>
<name>A0A0C9TQY5_PAXIN</name>
<protein>
    <recommendedName>
        <fullName evidence="5">Pentatricopeptide repeat-containing protein</fullName>
    </recommendedName>
</protein>
<dbReference type="EMBL" id="KN819358">
    <property type="protein sequence ID" value="KIJ12893.1"/>
    <property type="molecule type" value="Genomic_DNA"/>
</dbReference>
<keyword evidence="1" id="KW-0677">Repeat</keyword>
<dbReference type="InterPro" id="IPR002885">
    <property type="entry name" value="PPR_rpt"/>
</dbReference>
<dbReference type="InterPro" id="IPR011990">
    <property type="entry name" value="TPR-like_helical_dom_sf"/>
</dbReference>
<dbReference type="AlphaFoldDB" id="A0A0C9TQY5"/>
<feature type="region of interest" description="Disordered" evidence="2">
    <location>
        <begin position="366"/>
        <end position="387"/>
    </location>
</feature>
<gene>
    <name evidence="3" type="ORF">PAXINDRAFT_170924</name>
</gene>
<feature type="region of interest" description="Disordered" evidence="2">
    <location>
        <begin position="486"/>
        <end position="506"/>
    </location>
</feature>
<evidence type="ECO:0000256" key="2">
    <source>
        <dbReference type="SAM" id="MobiDB-lite"/>
    </source>
</evidence>
<organism evidence="3 4">
    <name type="scientific">Paxillus involutus ATCC 200175</name>
    <dbReference type="NCBI Taxonomy" id="664439"/>
    <lineage>
        <taxon>Eukaryota</taxon>
        <taxon>Fungi</taxon>
        <taxon>Dikarya</taxon>
        <taxon>Basidiomycota</taxon>
        <taxon>Agaricomycotina</taxon>
        <taxon>Agaricomycetes</taxon>
        <taxon>Agaricomycetidae</taxon>
        <taxon>Boletales</taxon>
        <taxon>Paxilineae</taxon>
        <taxon>Paxillaceae</taxon>
        <taxon>Paxillus</taxon>
    </lineage>
</organism>